<dbReference type="Gene3D" id="3.30.460.10">
    <property type="entry name" value="Beta Polymerase, domain 2"/>
    <property type="match status" value="1"/>
</dbReference>
<gene>
    <name evidence="14" type="ORF">DLD82_04815</name>
</gene>
<dbReference type="EMBL" id="QGMZ01000010">
    <property type="protein sequence ID" value="PWR75455.1"/>
    <property type="molecule type" value="Genomic_DNA"/>
</dbReference>
<dbReference type="CDD" id="cd05403">
    <property type="entry name" value="NT_KNTase_like"/>
    <property type="match status" value="1"/>
</dbReference>
<keyword evidence="5" id="KW-0479">Metal-binding</keyword>
<dbReference type="GO" id="GO:0046872">
    <property type="term" value="F:metal ion binding"/>
    <property type="evidence" value="ECO:0007669"/>
    <property type="project" value="UniProtKB-KW"/>
</dbReference>
<dbReference type="GO" id="GO:0070733">
    <property type="term" value="F:AMPylase activity"/>
    <property type="evidence" value="ECO:0007669"/>
    <property type="project" value="UniProtKB-EC"/>
</dbReference>
<dbReference type="Pfam" id="PF01909">
    <property type="entry name" value="NTP_transf_2"/>
    <property type="match status" value="1"/>
</dbReference>
<evidence type="ECO:0000256" key="11">
    <source>
        <dbReference type="ARBA" id="ARBA00047518"/>
    </source>
</evidence>
<keyword evidence="8" id="KW-0460">Magnesium</keyword>
<proteinExistence type="inferred from homology"/>
<evidence type="ECO:0000256" key="6">
    <source>
        <dbReference type="ARBA" id="ARBA00022741"/>
    </source>
</evidence>
<keyword evidence="3 14" id="KW-0808">Transferase</keyword>
<comment type="catalytic activity">
    <reaction evidence="12">
        <text>L-tyrosyl-[protein] + ATP = O-(5'-adenylyl)-L-tyrosyl-[protein] + diphosphate</text>
        <dbReference type="Rhea" id="RHEA:54288"/>
        <dbReference type="Rhea" id="RHEA-COMP:10136"/>
        <dbReference type="Rhea" id="RHEA-COMP:13846"/>
        <dbReference type="ChEBI" id="CHEBI:30616"/>
        <dbReference type="ChEBI" id="CHEBI:33019"/>
        <dbReference type="ChEBI" id="CHEBI:46858"/>
        <dbReference type="ChEBI" id="CHEBI:83624"/>
        <dbReference type="EC" id="2.7.7.108"/>
    </reaction>
</comment>
<accession>A0A2V2NA39</accession>
<evidence type="ECO:0000259" key="13">
    <source>
        <dbReference type="Pfam" id="PF01909"/>
    </source>
</evidence>
<feature type="domain" description="Polymerase nucleotidyl transferase" evidence="13">
    <location>
        <begin position="19"/>
        <end position="96"/>
    </location>
</feature>
<keyword evidence="2" id="KW-1277">Toxin-antitoxin system</keyword>
<keyword evidence="4" id="KW-0548">Nucleotidyltransferase</keyword>
<dbReference type="PANTHER" id="PTHR33571">
    <property type="entry name" value="SSL8005 PROTEIN"/>
    <property type="match status" value="1"/>
</dbReference>
<evidence type="ECO:0000256" key="12">
    <source>
        <dbReference type="ARBA" id="ARBA00048696"/>
    </source>
</evidence>
<comment type="catalytic activity">
    <reaction evidence="11">
        <text>O-(5'-adenylyl)-L-tyrosyl-[protein] + ATP = O-[5'-(adenylyl-(5'-&gt;3')-adenylyl)]-L-tyrosyl-[protein] + diphosphate</text>
        <dbReference type="Rhea" id="RHEA:66528"/>
        <dbReference type="Rhea" id="RHEA-COMP:13846"/>
        <dbReference type="Rhea" id="RHEA-COMP:17046"/>
        <dbReference type="ChEBI" id="CHEBI:30616"/>
        <dbReference type="ChEBI" id="CHEBI:33019"/>
        <dbReference type="ChEBI" id="CHEBI:83624"/>
        <dbReference type="ChEBI" id="CHEBI:167160"/>
    </reaction>
</comment>
<dbReference type="InterPro" id="IPR052038">
    <property type="entry name" value="Type-VII_TA_antitoxin"/>
</dbReference>
<dbReference type="InterPro" id="IPR002934">
    <property type="entry name" value="Polymerase_NTP_transf_dom"/>
</dbReference>
<dbReference type="EC" id="2.7.7.108" evidence="9"/>
<comment type="similarity">
    <text evidence="10">Belongs to the MntA antitoxin family.</text>
</comment>
<evidence type="ECO:0000256" key="8">
    <source>
        <dbReference type="ARBA" id="ARBA00022842"/>
    </source>
</evidence>
<evidence type="ECO:0000256" key="3">
    <source>
        <dbReference type="ARBA" id="ARBA00022679"/>
    </source>
</evidence>
<evidence type="ECO:0000313" key="15">
    <source>
        <dbReference type="Proteomes" id="UP000245934"/>
    </source>
</evidence>
<evidence type="ECO:0000256" key="4">
    <source>
        <dbReference type="ARBA" id="ARBA00022695"/>
    </source>
</evidence>
<evidence type="ECO:0000256" key="5">
    <source>
        <dbReference type="ARBA" id="ARBA00022723"/>
    </source>
</evidence>
<protein>
    <recommendedName>
        <fullName evidence="9">protein adenylyltransferase</fullName>
        <ecNumber evidence="9">2.7.7.108</ecNumber>
    </recommendedName>
</protein>
<keyword evidence="6" id="KW-0547">Nucleotide-binding</keyword>
<evidence type="ECO:0000313" key="14">
    <source>
        <dbReference type="EMBL" id="PWR75455.1"/>
    </source>
</evidence>
<reference evidence="14 15" key="1">
    <citation type="submission" date="2018-05" db="EMBL/GenBank/DDBJ databases">
        <title>Draft genome of Methanospirillum stamsii Pt1.</title>
        <authorList>
            <person name="Dueholm M.S."/>
            <person name="Nielsen P.H."/>
            <person name="Bakmann L.F."/>
            <person name="Otzen D.E."/>
        </authorList>
    </citation>
    <scope>NUCLEOTIDE SEQUENCE [LARGE SCALE GENOMIC DNA]</scope>
    <source>
        <strain evidence="14 15">Pt1</strain>
    </source>
</reference>
<evidence type="ECO:0000256" key="10">
    <source>
        <dbReference type="ARBA" id="ARBA00038276"/>
    </source>
</evidence>
<dbReference type="InterPro" id="IPR043519">
    <property type="entry name" value="NT_sf"/>
</dbReference>
<dbReference type="Proteomes" id="UP000245934">
    <property type="component" value="Unassembled WGS sequence"/>
</dbReference>
<keyword evidence="15" id="KW-1185">Reference proteome</keyword>
<organism evidence="14 15">
    <name type="scientific">Methanospirillum stamsii</name>
    <dbReference type="NCBI Taxonomy" id="1277351"/>
    <lineage>
        <taxon>Archaea</taxon>
        <taxon>Methanobacteriati</taxon>
        <taxon>Methanobacteriota</taxon>
        <taxon>Stenosarchaea group</taxon>
        <taxon>Methanomicrobia</taxon>
        <taxon>Methanomicrobiales</taxon>
        <taxon>Methanospirillaceae</taxon>
        <taxon>Methanospirillum</taxon>
    </lineage>
</organism>
<dbReference type="AlphaFoldDB" id="A0A2V2NA39"/>
<dbReference type="PANTHER" id="PTHR33571:SF14">
    <property type="entry name" value="PROTEIN ADENYLYLTRANSFERASE MJ0435-RELATED"/>
    <property type="match status" value="1"/>
</dbReference>
<evidence type="ECO:0000256" key="1">
    <source>
        <dbReference type="ARBA" id="ARBA00001946"/>
    </source>
</evidence>
<comment type="caution">
    <text evidence="14">The sequence shown here is derived from an EMBL/GenBank/DDBJ whole genome shotgun (WGS) entry which is preliminary data.</text>
</comment>
<keyword evidence="7" id="KW-0067">ATP-binding</keyword>
<comment type="cofactor">
    <cofactor evidence="1">
        <name>Mg(2+)</name>
        <dbReference type="ChEBI" id="CHEBI:18420"/>
    </cofactor>
</comment>
<name>A0A2V2NA39_9EURY</name>
<dbReference type="SUPFAM" id="SSF81301">
    <property type="entry name" value="Nucleotidyltransferase"/>
    <property type="match status" value="1"/>
</dbReference>
<sequence length="100" mass="11568">MIMTEREEVLSILKRESHDLKDRFGVLKVGLFGSVVRNEAGESSDIDLFIELDPESVTYKKYLDLEVYLQSLFPRKIEIVTTDGVSPYILPYISREVVWV</sequence>
<dbReference type="GO" id="GO:0005524">
    <property type="term" value="F:ATP binding"/>
    <property type="evidence" value="ECO:0007669"/>
    <property type="project" value="UniProtKB-KW"/>
</dbReference>
<evidence type="ECO:0000256" key="2">
    <source>
        <dbReference type="ARBA" id="ARBA00022649"/>
    </source>
</evidence>
<evidence type="ECO:0000256" key="7">
    <source>
        <dbReference type="ARBA" id="ARBA00022840"/>
    </source>
</evidence>
<evidence type="ECO:0000256" key="9">
    <source>
        <dbReference type="ARBA" id="ARBA00034531"/>
    </source>
</evidence>